<comment type="caution">
    <text evidence="1">The sequence shown here is derived from an EMBL/GenBank/DDBJ whole genome shotgun (WGS) entry which is preliminary data.</text>
</comment>
<protein>
    <submittedName>
        <fullName evidence="1">Uncharacterized protein</fullName>
    </submittedName>
</protein>
<evidence type="ECO:0000313" key="1">
    <source>
        <dbReference type="EMBL" id="KAH9425455.1"/>
    </source>
</evidence>
<gene>
    <name evidence="1" type="ORF">DERP_006063</name>
</gene>
<keyword evidence="2" id="KW-1185">Reference proteome</keyword>
<proteinExistence type="predicted"/>
<reference evidence="1 2" key="1">
    <citation type="journal article" date="2018" name="J. Allergy Clin. Immunol.">
        <title>High-quality assembly of Dermatophagoides pteronyssinus genome and transcriptome reveals a wide range of novel allergens.</title>
        <authorList>
            <person name="Liu X.Y."/>
            <person name="Yang K.Y."/>
            <person name="Wang M.Q."/>
            <person name="Kwok J.S."/>
            <person name="Zeng X."/>
            <person name="Yang Z."/>
            <person name="Xiao X.J."/>
            <person name="Lau C.P."/>
            <person name="Li Y."/>
            <person name="Huang Z.M."/>
            <person name="Ba J.G."/>
            <person name="Yim A.K."/>
            <person name="Ouyang C.Y."/>
            <person name="Ngai S.M."/>
            <person name="Chan T.F."/>
            <person name="Leung E.L."/>
            <person name="Liu L."/>
            <person name="Liu Z.G."/>
            <person name="Tsui S.K."/>
        </authorList>
    </citation>
    <scope>NUCLEOTIDE SEQUENCE [LARGE SCALE GENOMIC DNA]</scope>
    <source>
        <strain evidence="1">Derp</strain>
    </source>
</reference>
<reference evidence="1 2" key="2">
    <citation type="journal article" date="2022" name="Mol. Biol. Evol.">
        <title>Comparative Genomics Reveals Insights into the Divergent Evolution of Astigmatic Mites and Household Pest Adaptations.</title>
        <authorList>
            <person name="Xiong Q."/>
            <person name="Wan A.T."/>
            <person name="Liu X."/>
            <person name="Fung C.S."/>
            <person name="Xiao X."/>
            <person name="Malainual N."/>
            <person name="Hou J."/>
            <person name="Wang L."/>
            <person name="Wang M."/>
            <person name="Yang K.Y."/>
            <person name="Cui Y."/>
            <person name="Leung E.L."/>
            <person name="Nong W."/>
            <person name="Shin S.K."/>
            <person name="Au S.W."/>
            <person name="Jeong K.Y."/>
            <person name="Chew F.T."/>
            <person name="Hui J.H."/>
            <person name="Leung T.F."/>
            <person name="Tungtrongchitr A."/>
            <person name="Zhong N."/>
            <person name="Liu Z."/>
            <person name="Tsui S.K."/>
        </authorList>
    </citation>
    <scope>NUCLEOTIDE SEQUENCE [LARGE SCALE GENOMIC DNA]</scope>
    <source>
        <strain evidence="1">Derp</strain>
    </source>
</reference>
<evidence type="ECO:0000313" key="2">
    <source>
        <dbReference type="Proteomes" id="UP000887458"/>
    </source>
</evidence>
<dbReference type="EMBL" id="NJHN03000018">
    <property type="protein sequence ID" value="KAH9425455.1"/>
    <property type="molecule type" value="Genomic_DNA"/>
</dbReference>
<dbReference type="Proteomes" id="UP000887458">
    <property type="component" value="Unassembled WGS sequence"/>
</dbReference>
<sequence length="99" mass="11069">MNLPRDSFAQSINKFLRLVLANERLISCVSISISVFESNISIIASLINAAKTPAKFDVQRLEPLRNTAFSQRIDGNKRLAFSIAILMDGFANSNVYDYI</sequence>
<name>A0ABQ8JST3_DERPT</name>
<organism evidence="1 2">
    <name type="scientific">Dermatophagoides pteronyssinus</name>
    <name type="common">European house dust mite</name>
    <dbReference type="NCBI Taxonomy" id="6956"/>
    <lineage>
        <taxon>Eukaryota</taxon>
        <taxon>Metazoa</taxon>
        <taxon>Ecdysozoa</taxon>
        <taxon>Arthropoda</taxon>
        <taxon>Chelicerata</taxon>
        <taxon>Arachnida</taxon>
        <taxon>Acari</taxon>
        <taxon>Acariformes</taxon>
        <taxon>Sarcoptiformes</taxon>
        <taxon>Astigmata</taxon>
        <taxon>Psoroptidia</taxon>
        <taxon>Analgoidea</taxon>
        <taxon>Pyroglyphidae</taxon>
        <taxon>Dermatophagoidinae</taxon>
        <taxon>Dermatophagoides</taxon>
    </lineage>
</organism>
<accession>A0ABQ8JST3</accession>